<gene>
    <name evidence="1" type="ORF">SLU01_30590</name>
</gene>
<proteinExistence type="predicted"/>
<evidence type="ECO:0000313" key="1">
    <source>
        <dbReference type="EMBL" id="GEN84747.1"/>
    </source>
</evidence>
<dbReference type="OrthoDB" id="2353604at2"/>
<evidence type="ECO:0008006" key="3">
    <source>
        <dbReference type="Google" id="ProtNLM"/>
    </source>
</evidence>
<dbReference type="Proteomes" id="UP000321901">
    <property type="component" value="Unassembled WGS sequence"/>
</dbReference>
<keyword evidence="2" id="KW-1185">Reference proteome</keyword>
<evidence type="ECO:0000313" key="2">
    <source>
        <dbReference type="Proteomes" id="UP000321901"/>
    </source>
</evidence>
<protein>
    <recommendedName>
        <fullName evidence="3">Group-specific protein</fullName>
    </recommendedName>
</protein>
<organism evidence="1 2">
    <name type="scientific">Sporosarcina luteola</name>
    <dbReference type="NCBI Taxonomy" id="582850"/>
    <lineage>
        <taxon>Bacteria</taxon>
        <taxon>Bacillati</taxon>
        <taxon>Bacillota</taxon>
        <taxon>Bacilli</taxon>
        <taxon>Bacillales</taxon>
        <taxon>Caryophanaceae</taxon>
        <taxon>Sporosarcina</taxon>
    </lineage>
</organism>
<name>A0A511ZBC2_9BACL</name>
<dbReference type="AlphaFoldDB" id="A0A511ZBC2"/>
<reference evidence="1 2" key="1">
    <citation type="submission" date="2019-07" db="EMBL/GenBank/DDBJ databases">
        <title>Whole genome shotgun sequence of Sporosarcina luteola NBRC 105378.</title>
        <authorList>
            <person name="Hosoyama A."/>
            <person name="Uohara A."/>
            <person name="Ohji S."/>
            <person name="Ichikawa N."/>
        </authorList>
    </citation>
    <scope>NUCLEOTIDE SEQUENCE [LARGE SCALE GENOMIC DNA]</scope>
    <source>
        <strain evidence="1 2">NBRC 105378</strain>
    </source>
</reference>
<accession>A0A511ZBC2</accession>
<comment type="caution">
    <text evidence="1">The sequence shown here is derived from an EMBL/GenBank/DDBJ whole genome shotgun (WGS) entry which is preliminary data.</text>
</comment>
<sequence length="77" mass="9163">MSRCTIDHSLEDVLAKLKEQQAFLPAEIYESGVRFLNERRDQEILNDIFHLLKKYDLADDEECRRRDSEMGKLFDQS</sequence>
<dbReference type="RefSeq" id="WP_147059883.1">
    <property type="nucleotide sequence ID" value="NZ_BJYL01000046.1"/>
</dbReference>
<dbReference type="EMBL" id="BJYL01000046">
    <property type="protein sequence ID" value="GEN84747.1"/>
    <property type="molecule type" value="Genomic_DNA"/>
</dbReference>